<reference evidence="1 2" key="1">
    <citation type="journal article" date="2016" name="Nat. Commun.">
        <title>Thousands of microbial genomes shed light on interconnected biogeochemical processes in an aquifer system.</title>
        <authorList>
            <person name="Anantharaman K."/>
            <person name="Brown C.T."/>
            <person name="Hug L.A."/>
            <person name="Sharon I."/>
            <person name="Castelle C.J."/>
            <person name="Probst A.J."/>
            <person name="Thomas B.C."/>
            <person name="Singh A."/>
            <person name="Wilkins M.J."/>
            <person name="Karaoz U."/>
            <person name="Brodie E.L."/>
            <person name="Williams K.H."/>
            <person name="Hubbard S.S."/>
            <person name="Banfield J.F."/>
        </authorList>
    </citation>
    <scope>NUCLEOTIDE SEQUENCE [LARGE SCALE GENOMIC DNA]</scope>
</reference>
<evidence type="ECO:0000313" key="2">
    <source>
        <dbReference type="Proteomes" id="UP000176893"/>
    </source>
</evidence>
<name>A0A1F8EEK5_9BACT</name>
<dbReference type="InterPro" id="IPR036465">
    <property type="entry name" value="vWFA_dom_sf"/>
</dbReference>
<evidence type="ECO:0008006" key="3">
    <source>
        <dbReference type="Google" id="ProtNLM"/>
    </source>
</evidence>
<dbReference type="SUPFAM" id="SSF53300">
    <property type="entry name" value="vWA-like"/>
    <property type="match status" value="1"/>
</dbReference>
<dbReference type="Proteomes" id="UP000176893">
    <property type="component" value="Unassembled WGS sequence"/>
</dbReference>
<comment type="caution">
    <text evidence="1">The sequence shown here is derived from an EMBL/GenBank/DDBJ whole genome shotgun (WGS) entry which is preliminary data.</text>
</comment>
<organism evidence="1 2">
    <name type="scientific">Candidatus Yanofskybacteria bacterium RIFCSPHIGHO2_01_FULL_41_26</name>
    <dbReference type="NCBI Taxonomy" id="1802661"/>
    <lineage>
        <taxon>Bacteria</taxon>
        <taxon>Candidatus Yanofskyibacteriota</taxon>
    </lineage>
</organism>
<dbReference type="EMBL" id="MGJB01000001">
    <property type="protein sequence ID" value="OGM99293.1"/>
    <property type="molecule type" value="Genomic_DNA"/>
</dbReference>
<dbReference type="STRING" id="1802661.A2649_04100"/>
<accession>A0A1F8EEK5</accession>
<sequence length="248" mass="26358">MPRLDESMQSHKIGGSFTFSAARVERLGAAEYTLVTVAVDETGSVQGFSDQLREMLVTAVESCKKSPRSDNLLIRVITFGTQYKNGVNEIHGFKPLGEIDTVSYPTIKPGGSTPLYDACYSAIGSQNVYGKKLDDQDFSCNGIVFIITDGGENASVATAQMVADEAKKSVSGEILESMISVLIGINGSSYSRWLSQFQKDAGLTQYIDAGDATPRKLAKLAAFVSKSVSSQSQALGTGGPSQNISATI</sequence>
<protein>
    <recommendedName>
        <fullName evidence="3">VWFA domain-containing protein</fullName>
    </recommendedName>
</protein>
<proteinExistence type="predicted"/>
<dbReference type="AlphaFoldDB" id="A0A1F8EEK5"/>
<dbReference type="Gene3D" id="3.40.50.410">
    <property type="entry name" value="von Willebrand factor, type A domain"/>
    <property type="match status" value="1"/>
</dbReference>
<gene>
    <name evidence="1" type="ORF">A2649_04100</name>
</gene>
<evidence type="ECO:0000313" key="1">
    <source>
        <dbReference type="EMBL" id="OGM99293.1"/>
    </source>
</evidence>